<keyword evidence="1" id="KW-1133">Transmembrane helix</keyword>
<organism evidence="2 3">
    <name type="scientific">Tritrichomonas musculus</name>
    <dbReference type="NCBI Taxonomy" id="1915356"/>
    <lineage>
        <taxon>Eukaryota</taxon>
        <taxon>Metamonada</taxon>
        <taxon>Parabasalia</taxon>
        <taxon>Tritrichomonadida</taxon>
        <taxon>Tritrichomonadidae</taxon>
        <taxon>Tritrichomonas</taxon>
    </lineage>
</organism>
<dbReference type="Pfam" id="PF10149">
    <property type="entry name" value="TM231"/>
    <property type="match status" value="1"/>
</dbReference>
<feature type="transmembrane region" description="Helical" evidence="1">
    <location>
        <begin position="285"/>
        <end position="309"/>
    </location>
</feature>
<dbReference type="EMBL" id="JAPFFF010000017">
    <property type="protein sequence ID" value="KAK8863721.1"/>
    <property type="molecule type" value="Genomic_DNA"/>
</dbReference>
<reference evidence="2 3" key="1">
    <citation type="submission" date="2024-04" db="EMBL/GenBank/DDBJ databases">
        <title>Tritrichomonas musculus Genome.</title>
        <authorList>
            <person name="Alves-Ferreira E."/>
            <person name="Grigg M."/>
            <person name="Lorenzi H."/>
            <person name="Galac M."/>
        </authorList>
    </citation>
    <scope>NUCLEOTIDE SEQUENCE [LARGE SCALE GENOMIC DNA]</scope>
    <source>
        <strain evidence="2 3">EAF2021</strain>
    </source>
</reference>
<evidence type="ECO:0008006" key="4">
    <source>
        <dbReference type="Google" id="ProtNLM"/>
    </source>
</evidence>
<name>A0ABR2IKG9_9EUKA</name>
<protein>
    <recommendedName>
        <fullName evidence="4">Transmembrane protein 231</fullName>
    </recommendedName>
</protein>
<keyword evidence="1" id="KW-0812">Transmembrane</keyword>
<dbReference type="InterPro" id="IPR019306">
    <property type="entry name" value="TMEM231"/>
</dbReference>
<keyword evidence="1" id="KW-0472">Membrane</keyword>
<comment type="caution">
    <text evidence="2">The sequence shown here is derived from an EMBL/GenBank/DDBJ whole genome shotgun (WGS) entry which is preliminary data.</text>
</comment>
<keyword evidence="3" id="KW-1185">Reference proteome</keyword>
<gene>
    <name evidence="2" type="ORF">M9Y10_011411</name>
</gene>
<accession>A0ABR2IKG9</accession>
<evidence type="ECO:0000256" key="1">
    <source>
        <dbReference type="SAM" id="Phobius"/>
    </source>
</evidence>
<evidence type="ECO:0000313" key="3">
    <source>
        <dbReference type="Proteomes" id="UP001470230"/>
    </source>
</evidence>
<proteinExistence type="predicted"/>
<dbReference type="Proteomes" id="UP001470230">
    <property type="component" value="Unassembled WGS sequence"/>
</dbReference>
<feature type="transmembrane region" description="Helical" evidence="1">
    <location>
        <begin position="33"/>
        <end position="57"/>
    </location>
</feature>
<sequence>MIEVWQDAEVPVEYQAPELHFQNWGKVGFFANLIQTISPIIIIVISLLFVVMSYYVAPSTLLIKESPTVYPPNYYLAVGNLKVEDNNDPSTQIKSFLYSNFPQFTEGWITSYNVGGRCMAAVTDSGYLDIRIELPYRFEKEKLIHLTVLLPITINFPKIQHKNVHTMVHYQVSQDEIKNVHTVGRFLFTQQRTLSADEEFSSDTMKNVLYQKLRLDDSIPFDIDYILQQFSKNTSFTTKIVKISETINQEESNIISLHLEIRIPNIFAEIKAPFWNMFKVTYVQLFYWFWLVYFVWNVFIRTGFVYGIIPATVHHVLKPAKKKMD</sequence>
<evidence type="ECO:0000313" key="2">
    <source>
        <dbReference type="EMBL" id="KAK8863721.1"/>
    </source>
</evidence>